<proteinExistence type="predicted"/>
<organism evidence="6">
    <name type="scientific">marine sediment metagenome</name>
    <dbReference type="NCBI Taxonomy" id="412755"/>
    <lineage>
        <taxon>unclassified sequences</taxon>
        <taxon>metagenomes</taxon>
        <taxon>ecological metagenomes</taxon>
    </lineage>
</organism>
<evidence type="ECO:0000256" key="1">
    <source>
        <dbReference type="ARBA" id="ARBA00004442"/>
    </source>
</evidence>
<gene>
    <name evidence="6" type="ORF">S03H2_23341</name>
</gene>
<dbReference type="Gene3D" id="1.25.40.390">
    <property type="match status" value="1"/>
</dbReference>
<feature type="non-terminal residue" evidence="6">
    <location>
        <position position="1"/>
    </location>
</feature>
<evidence type="ECO:0000259" key="5">
    <source>
        <dbReference type="Pfam" id="PF07980"/>
    </source>
</evidence>
<dbReference type="InterPro" id="IPR012944">
    <property type="entry name" value="SusD_RagB_dom"/>
</dbReference>
<dbReference type="EMBL" id="BARU01012735">
    <property type="protein sequence ID" value="GAH44354.1"/>
    <property type="molecule type" value="Genomic_DNA"/>
</dbReference>
<dbReference type="AlphaFoldDB" id="X1GRV5"/>
<dbReference type="InterPro" id="IPR011990">
    <property type="entry name" value="TPR-like_helical_dom_sf"/>
</dbReference>
<evidence type="ECO:0000313" key="6">
    <source>
        <dbReference type="EMBL" id="GAH44354.1"/>
    </source>
</evidence>
<evidence type="ECO:0000256" key="2">
    <source>
        <dbReference type="ARBA" id="ARBA00022729"/>
    </source>
</evidence>
<dbReference type="Pfam" id="PF07980">
    <property type="entry name" value="SusD_RagB"/>
    <property type="match status" value="1"/>
</dbReference>
<dbReference type="SUPFAM" id="SSF48452">
    <property type="entry name" value="TPR-like"/>
    <property type="match status" value="1"/>
</dbReference>
<sequence>YRVYRYAHVLLWRAECAVELGDLVTALTYVNMIRARAANEVVMGRCRTFQQPSTVYGLSDVDYSLPAANYLVGQYASFPNQAYAREAVHWEFRLEFSMEGYRFFDLVRWGKAAETLNPYIAKDVQFRTFLTGAVFNAGQDEYQPIPQAQIDVQGSDILTQNPGY</sequence>
<comment type="caution">
    <text evidence="6">The sequence shown here is derived from an EMBL/GenBank/DDBJ whole genome shotgun (WGS) entry which is preliminary data.</text>
</comment>
<protein>
    <recommendedName>
        <fullName evidence="5">RagB/SusD domain-containing protein</fullName>
    </recommendedName>
</protein>
<keyword evidence="4" id="KW-0998">Cell outer membrane</keyword>
<evidence type="ECO:0000256" key="3">
    <source>
        <dbReference type="ARBA" id="ARBA00023136"/>
    </source>
</evidence>
<keyword evidence="3" id="KW-0472">Membrane</keyword>
<accession>X1GRV5</accession>
<dbReference type="GO" id="GO:0009279">
    <property type="term" value="C:cell outer membrane"/>
    <property type="evidence" value="ECO:0007669"/>
    <property type="project" value="UniProtKB-SubCell"/>
</dbReference>
<keyword evidence="2" id="KW-0732">Signal</keyword>
<comment type="subcellular location">
    <subcellularLocation>
        <location evidence="1">Cell outer membrane</location>
    </subcellularLocation>
</comment>
<reference evidence="6" key="1">
    <citation type="journal article" date="2014" name="Front. Microbiol.">
        <title>High frequency of phylogenetically diverse reductive dehalogenase-homologous genes in deep subseafloor sedimentary metagenomes.</title>
        <authorList>
            <person name="Kawai M."/>
            <person name="Futagami T."/>
            <person name="Toyoda A."/>
            <person name="Takaki Y."/>
            <person name="Nishi S."/>
            <person name="Hori S."/>
            <person name="Arai W."/>
            <person name="Tsubouchi T."/>
            <person name="Morono Y."/>
            <person name="Uchiyama I."/>
            <person name="Ito T."/>
            <person name="Fujiyama A."/>
            <person name="Inagaki F."/>
            <person name="Takami H."/>
        </authorList>
    </citation>
    <scope>NUCLEOTIDE SEQUENCE</scope>
    <source>
        <strain evidence="6">Expedition CK06-06</strain>
    </source>
</reference>
<evidence type="ECO:0000256" key="4">
    <source>
        <dbReference type="ARBA" id="ARBA00023237"/>
    </source>
</evidence>
<feature type="domain" description="RagB/SusD" evidence="5">
    <location>
        <begin position="2"/>
        <end position="164"/>
    </location>
</feature>
<name>X1GRV5_9ZZZZ</name>